<dbReference type="GO" id="GO:0003700">
    <property type="term" value="F:DNA-binding transcription factor activity"/>
    <property type="evidence" value="ECO:0007669"/>
    <property type="project" value="InterPro"/>
</dbReference>
<evidence type="ECO:0000259" key="1">
    <source>
        <dbReference type="PROSITE" id="PS50995"/>
    </source>
</evidence>
<dbReference type="Gene3D" id="1.10.10.10">
    <property type="entry name" value="Winged helix-like DNA-binding domain superfamily/Winged helix DNA-binding domain"/>
    <property type="match status" value="1"/>
</dbReference>
<dbReference type="RefSeq" id="WP_128647329.1">
    <property type="nucleotide sequence ID" value="NZ_FPBD01000003.1"/>
</dbReference>
<name>A0A1I7AZE2_9HYPH</name>
<dbReference type="InterPro" id="IPR036390">
    <property type="entry name" value="WH_DNA-bd_sf"/>
</dbReference>
<dbReference type="InterPro" id="IPR036388">
    <property type="entry name" value="WH-like_DNA-bd_sf"/>
</dbReference>
<protein>
    <submittedName>
        <fullName evidence="2">DNA-binding transcriptional regulator, MarR family</fullName>
    </submittedName>
</protein>
<dbReference type="Pfam" id="PF12802">
    <property type="entry name" value="MarR_2"/>
    <property type="match status" value="1"/>
</dbReference>
<dbReference type="InterPro" id="IPR039422">
    <property type="entry name" value="MarR/SlyA-like"/>
</dbReference>
<reference evidence="3" key="1">
    <citation type="submission" date="2016-10" db="EMBL/GenBank/DDBJ databases">
        <authorList>
            <person name="Varghese N."/>
            <person name="Submissions S."/>
        </authorList>
    </citation>
    <scope>NUCLEOTIDE SEQUENCE [LARGE SCALE GENOMIC DNA]</scope>
    <source>
        <strain evidence="3">DSM 17465</strain>
    </source>
</reference>
<dbReference type="SUPFAM" id="SSF46785">
    <property type="entry name" value="Winged helix' DNA-binding domain"/>
    <property type="match status" value="1"/>
</dbReference>
<dbReference type="EMBL" id="FPBD01000003">
    <property type="protein sequence ID" value="SFT80307.1"/>
    <property type="molecule type" value="Genomic_DNA"/>
</dbReference>
<dbReference type="GO" id="GO:0006950">
    <property type="term" value="P:response to stress"/>
    <property type="evidence" value="ECO:0007669"/>
    <property type="project" value="TreeGrafter"/>
</dbReference>
<evidence type="ECO:0000313" key="3">
    <source>
        <dbReference type="Proteomes" id="UP000183371"/>
    </source>
</evidence>
<keyword evidence="3" id="KW-1185">Reference proteome</keyword>
<organism evidence="2 3">
    <name type="scientific">Pseudovibrio denitrificans</name>
    <dbReference type="NCBI Taxonomy" id="258256"/>
    <lineage>
        <taxon>Bacteria</taxon>
        <taxon>Pseudomonadati</taxon>
        <taxon>Pseudomonadota</taxon>
        <taxon>Alphaproteobacteria</taxon>
        <taxon>Hyphomicrobiales</taxon>
        <taxon>Stappiaceae</taxon>
        <taxon>Pseudovibrio</taxon>
    </lineage>
</organism>
<dbReference type="PANTHER" id="PTHR33164">
    <property type="entry name" value="TRANSCRIPTIONAL REGULATOR, MARR FAMILY"/>
    <property type="match status" value="1"/>
</dbReference>
<accession>A0A1I7AZE2</accession>
<keyword evidence="2" id="KW-0238">DNA-binding</keyword>
<evidence type="ECO:0000313" key="2">
    <source>
        <dbReference type="EMBL" id="SFT80307.1"/>
    </source>
</evidence>
<proteinExistence type="predicted"/>
<gene>
    <name evidence="2" type="ORF">SAMN05444141_103494</name>
</gene>
<dbReference type="SMART" id="SM00347">
    <property type="entry name" value="HTH_MARR"/>
    <property type="match status" value="1"/>
</dbReference>
<dbReference type="Proteomes" id="UP000183371">
    <property type="component" value="Unassembled WGS sequence"/>
</dbReference>
<dbReference type="PANTHER" id="PTHR33164:SF43">
    <property type="entry name" value="HTH-TYPE TRANSCRIPTIONAL REPRESSOR YETL"/>
    <property type="match status" value="1"/>
</dbReference>
<dbReference type="GO" id="GO:0003677">
    <property type="term" value="F:DNA binding"/>
    <property type="evidence" value="ECO:0007669"/>
    <property type="project" value="UniProtKB-KW"/>
</dbReference>
<dbReference type="PROSITE" id="PS50995">
    <property type="entry name" value="HTH_MARR_2"/>
    <property type="match status" value="1"/>
</dbReference>
<dbReference type="InterPro" id="IPR000835">
    <property type="entry name" value="HTH_MarR-typ"/>
</dbReference>
<dbReference type="AlphaFoldDB" id="A0A1I7AZE2"/>
<sequence length="148" mass="16123">MTIKRNRGGDAVSNLMLTTFKLNGAFLAAGDKISAPSGLTSSRWQVLGTLMWGDMTVSGIAREMGLSRQAVQRIANVLAEEKLITFLDNPSDKRAKLASATDTGREAIHSLAERQYVWANTTAEGIDPKEIEQAVEVMKKVLIACKQE</sequence>
<feature type="domain" description="HTH marR-type" evidence="1">
    <location>
        <begin position="8"/>
        <end position="143"/>
    </location>
</feature>